<feature type="chain" id="PRO_5001700001" evidence="2">
    <location>
        <begin position="23"/>
        <end position="314"/>
    </location>
</feature>
<organism evidence="4 5">
    <name type="scientific">Thioclava dalianensis</name>
    <dbReference type="NCBI Taxonomy" id="1185766"/>
    <lineage>
        <taxon>Bacteria</taxon>
        <taxon>Pseudomonadati</taxon>
        <taxon>Pseudomonadota</taxon>
        <taxon>Alphaproteobacteria</taxon>
        <taxon>Rhodobacterales</taxon>
        <taxon>Paracoccaceae</taxon>
        <taxon>Thioclava</taxon>
    </lineage>
</organism>
<dbReference type="InterPro" id="IPR001763">
    <property type="entry name" value="Rhodanese-like_dom"/>
</dbReference>
<keyword evidence="1" id="KW-0677">Repeat</keyword>
<dbReference type="OrthoDB" id="9781034at2"/>
<dbReference type="AlphaFoldDB" id="A0A074TNI8"/>
<dbReference type="Proteomes" id="UP000027725">
    <property type="component" value="Unassembled WGS sequence"/>
</dbReference>
<name>A0A074TNI8_9RHOB</name>
<dbReference type="PANTHER" id="PTHR43855">
    <property type="entry name" value="THIOSULFATE SULFURTRANSFERASE"/>
    <property type="match status" value="1"/>
</dbReference>
<dbReference type="InterPro" id="IPR036873">
    <property type="entry name" value="Rhodanese-like_dom_sf"/>
</dbReference>
<dbReference type="CDD" id="cd01448">
    <property type="entry name" value="TST_Repeat_1"/>
    <property type="match status" value="1"/>
</dbReference>
<accession>A0A074TNI8</accession>
<keyword evidence="5" id="KW-1185">Reference proteome</keyword>
<evidence type="ECO:0000256" key="2">
    <source>
        <dbReference type="SAM" id="SignalP"/>
    </source>
</evidence>
<sequence>MKRLALSLAATLVAVSATASWAADLGPLVTPQELQTALAAPSGAPVVLDIRSDAYAQGHIAGAVHAPYGLFRGPADNPGELLPVEQLEATYEKLGLDPQKPVVIVSQGDTDTDFGAAARVYWTLKSSGFTLLSVLNGGEQAWVNAGQQVSTDAVKPVPTELSITWNNAWTADTPDVSNVVDGKQKAVLLDARPPAFFEGKKAHPAASRPGTLPGAENYPYTKFFQSGATAISNVTDARALKSALGISDGQEVISFCNTGHWAATDWFALSELAGIENVKLYPGSVVEYSHGDGKMEHTPGLIDNLLNQFRSDKG</sequence>
<feature type="domain" description="Rhodanese" evidence="3">
    <location>
        <begin position="41"/>
        <end position="151"/>
    </location>
</feature>
<dbReference type="SMART" id="SM00450">
    <property type="entry name" value="RHOD"/>
    <property type="match status" value="2"/>
</dbReference>
<dbReference type="PROSITE" id="PS50206">
    <property type="entry name" value="RHODANESE_3"/>
    <property type="match status" value="2"/>
</dbReference>
<reference evidence="4 5" key="1">
    <citation type="submission" date="2014-03" db="EMBL/GenBank/DDBJ databases">
        <title>The draft genome sequence of Thioclava dalianensis DLFJ1-1.</title>
        <authorList>
            <person name="Lai Q."/>
            <person name="Shao Z."/>
        </authorList>
    </citation>
    <scope>NUCLEOTIDE SEQUENCE [LARGE SCALE GENOMIC DNA]</scope>
    <source>
        <strain evidence="4 5">DLFJ1-1</strain>
    </source>
</reference>
<proteinExistence type="predicted"/>
<dbReference type="EMBL" id="JHEH01000005">
    <property type="protein sequence ID" value="KEP70573.1"/>
    <property type="molecule type" value="Genomic_DNA"/>
</dbReference>
<gene>
    <name evidence="4" type="ORF">DL1_15815</name>
</gene>
<dbReference type="SUPFAM" id="SSF52821">
    <property type="entry name" value="Rhodanese/Cell cycle control phosphatase"/>
    <property type="match status" value="2"/>
</dbReference>
<dbReference type="RefSeq" id="WP_038063808.1">
    <property type="nucleotide sequence ID" value="NZ_FOVB01000002.1"/>
</dbReference>
<dbReference type="Pfam" id="PF00581">
    <property type="entry name" value="Rhodanese"/>
    <property type="match status" value="2"/>
</dbReference>
<dbReference type="STRING" id="1185766.SAMN05216224_102268"/>
<evidence type="ECO:0000313" key="4">
    <source>
        <dbReference type="EMBL" id="KEP70573.1"/>
    </source>
</evidence>
<feature type="domain" description="Rhodanese" evidence="3">
    <location>
        <begin position="182"/>
        <end position="297"/>
    </location>
</feature>
<dbReference type="InterPro" id="IPR051126">
    <property type="entry name" value="Thiosulfate_sulfurtransferase"/>
</dbReference>
<evidence type="ECO:0000259" key="3">
    <source>
        <dbReference type="PROSITE" id="PS50206"/>
    </source>
</evidence>
<dbReference type="PANTHER" id="PTHR43855:SF1">
    <property type="entry name" value="THIOSULFATE SULFURTRANSFERASE"/>
    <property type="match status" value="1"/>
</dbReference>
<keyword evidence="4" id="KW-0808">Transferase</keyword>
<comment type="caution">
    <text evidence="4">The sequence shown here is derived from an EMBL/GenBank/DDBJ whole genome shotgun (WGS) entry which is preliminary data.</text>
</comment>
<protein>
    <submittedName>
        <fullName evidence="4">Sulfurtransferase</fullName>
    </submittedName>
</protein>
<keyword evidence="2" id="KW-0732">Signal</keyword>
<dbReference type="GO" id="GO:0016740">
    <property type="term" value="F:transferase activity"/>
    <property type="evidence" value="ECO:0007669"/>
    <property type="project" value="UniProtKB-KW"/>
</dbReference>
<feature type="signal peptide" evidence="2">
    <location>
        <begin position="1"/>
        <end position="22"/>
    </location>
</feature>
<dbReference type="Gene3D" id="3.40.250.10">
    <property type="entry name" value="Rhodanese-like domain"/>
    <property type="match status" value="2"/>
</dbReference>
<evidence type="ECO:0000256" key="1">
    <source>
        <dbReference type="ARBA" id="ARBA00022737"/>
    </source>
</evidence>
<evidence type="ECO:0000313" key="5">
    <source>
        <dbReference type="Proteomes" id="UP000027725"/>
    </source>
</evidence>
<dbReference type="eggNOG" id="COG2897">
    <property type="taxonomic scope" value="Bacteria"/>
</dbReference>